<dbReference type="PIRSF" id="PIRSF017393">
    <property type="entry name" value="MTase_SAV2177"/>
    <property type="match status" value="1"/>
</dbReference>
<dbReference type="InterPro" id="IPR006764">
    <property type="entry name" value="SAM_dep_MeTrfase_SAV2177_type"/>
</dbReference>
<protein>
    <recommendedName>
        <fullName evidence="3">SAM-dependent methyltransferase</fullName>
    </recommendedName>
</protein>
<evidence type="ECO:0000313" key="2">
    <source>
        <dbReference type="Proteomes" id="UP000471293"/>
    </source>
</evidence>
<dbReference type="Proteomes" id="UP000471293">
    <property type="component" value="Unassembled WGS sequence"/>
</dbReference>
<accession>A0A6N9UDL7</accession>
<evidence type="ECO:0000313" key="1">
    <source>
        <dbReference type="EMBL" id="NEA20682.1"/>
    </source>
</evidence>
<dbReference type="AlphaFoldDB" id="A0A6N9UDL7"/>
<proteinExistence type="predicted"/>
<organism evidence="1 2">
    <name type="scientific">Streptomyces halstedii</name>
    <dbReference type="NCBI Taxonomy" id="1944"/>
    <lineage>
        <taxon>Bacteria</taxon>
        <taxon>Bacillati</taxon>
        <taxon>Actinomycetota</taxon>
        <taxon>Actinomycetes</taxon>
        <taxon>Kitasatosporales</taxon>
        <taxon>Streptomycetaceae</taxon>
        <taxon>Streptomyces</taxon>
    </lineage>
</organism>
<dbReference type="RefSeq" id="WP_164350604.1">
    <property type="nucleotide sequence ID" value="NZ_JAAGLQ010000746.1"/>
</dbReference>
<reference evidence="1 2" key="1">
    <citation type="submission" date="2020-01" db="EMBL/GenBank/DDBJ databases">
        <title>Insect and environment-associated Actinomycetes.</title>
        <authorList>
            <person name="Currrie C."/>
            <person name="Chevrette M."/>
            <person name="Carlson C."/>
            <person name="Stubbendieck R."/>
            <person name="Wendt-Pienkowski E."/>
        </authorList>
    </citation>
    <scope>NUCLEOTIDE SEQUENCE [LARGE SCALE GENOMIC DNA]</scope>
    <source>
        <strain evidence="1 2">SID11342</strain>
    </source>
</reference>
<dbReference type="SUPFAM" id="SSF53335">
    <property type="entry name" value="S-adenosyl-L-methionine-dependent methyltransferases"/>
    <property type="match status" value="1"/>
</dbReference>
<name>A0A6N9UDL7_STRHA</name>
<dbReference type="Gene3D" id="3.40.50.150">
    <property type="entry name" value="Vaccinia Virus protein VP39"/>
    <property type="match status" value="1"/>
</dbReference>
<dbReference type="EMBL" id="JAAGLQ010000746">
    <property type="protein sequence ID" value="NEA20682.1"/>
    <property type="molecule type" value="Genomic_DNA"/>
</dbReference>
<sequence length="297" mass="31959">MSAPAVAHGAHRILTTERTWGLASWASRANSARLTDLALGGTDNYEPDHIVARQLTDVAPCFASATRINAVYNHLTIGLLTKSFGIRGFLDLGAGLPTLPPSRTYPDTHRSAEDAAPGSRVVQVDHDRVVDAHLRMCSAGRHGQNRSIIADLRDIETVLAHPFVQALKDSGPVGVLVHDVLPYITCDRQAARVLHAVQTWLPPGSAVSLTHATGELHPTQMAAAAEVLQHAGLPYRLRPRDQVHDLLAPWPLLKAGVVPTGRYHPAHKHTRLPEHHSGAYAAIAVHPRRLAASTGPA</sequence>
<dbReference type="InterPro" id="IPR029063">
    <property type="entry name" value="SAM-dependent_MTases_sf"/>
</dbReference>
<evidence type="ECO:0008006" key="3">
    <source>
        <dbReference type="Google" id="ProtNLM"/>
    </source>
</evidence>
<gene>
    <name evidence="1" type="ORF">G3I29_35640</name>
</gene>
<dbReference type="Pfam" id="PF04672">
    <property type="entry name" value="Methyltransf_19"/>
    <property type="match status" value="1"/>
</dbReference>
<comment type="caution">
    <text evidence="1">The sequence shown here is derived from an EMBL/GenBank/DDBJ whole genome shotgun (WGS) entry which is preliminary data.</text>
</comment>